<gene>
    <name evidence="3" type="ORF">JN12_03586</name>
</gene>
<comment type="caution">
    <text evidence="3">The sequence shown here is derived from an EMBL/GenBank/DDBJ whole genome shotgun (WGS) entry which is preliminary data.</text>
</comment>
<dbReference type="OrthoDB" id="5363038at2"/>
<dbReference type="NCBIfam" id="NF009466">
    <property type="entry name" value="PRK12826.1-2"/>
    <property type="match status" value="1"/>
</dbReference>
<dbReference type="InterPro" id="IPR002347">
    <property type="entry name" value="SDR_fam"/>
</dbReference>
<protein>
    <submittedName>
        <fullName evidence="3">3-oxoacyl-[acyl-carrier protein] reductase</fullName>
    </submittedName>
</protein>
<dbReference type="Proteomes" id="UP000319449">
    <property type="component" value="Unassembled WGS sequence"/>
</dbReference>
<dbReference type="PRINTS" id="PR00080">
    <property type="entry name" value="SDRFAMILY"/>
</dbReference>
<organism evidence="3 4">
    <name type="scientific">Geobacter argillaceus</name>
    <dbReference type="NCBI Taxonomy" id="345631"/>
    <lineage>
        <taxon>Bacteria</taxon>
        <taxon>Pseudomonadati</taxon>
        <taxon>Thermodesulfobacteriota</taxon>
        <taxon>Desulfuromonadia</taxon>
        <taxon>Geobacterales</taxon>
        <taxon>Geobacteraceae</taxon>
        <taxon>Geobacter</taxon>
    </lineage>
</organism>
<dbReference type="FunFam" id="3.40.50.720:FF:000173">
    <property type="entry name" value="3-oxoacyl-[acyl-carrier protein] reductase"/>
    <property type="match status" value="1"/>
</dbReference>
<sequence length="250" mass="26782">MASDLAGKVAIVTGAAMGLGRAVAVRLAKDGSDIVLVDLDAKLMQEVAEEIHALGRKTLVQSVDISQWDQVQSMVDNAIAAFKKVDILVNSAGILGPTLPVWEYSIEDWDRVVAIDLKGTFLMCKAVIGHMRSQKSGRIVNFASIAGKDGNPNSCAYTASKAGVIAFTRGLALEVAQENIFVNSIAPTMIEGKMSASMTDEQIQMLFNKIPMKRFGKPDEVAALVRFLVSEECSFSTGACYDISGGRAVY</sequence>
<dbReference type="SUPFAM" id="SSF51735">
    <property type="entry name" value="NAD(P)-binding Rossmann-fold domains"/>
    <property type="match status" value="1"/>
</dbReference>
<dbReference type="PANTHER" id="PTHR42760">
    <property type="entry name" value="SHORT-CHAIN DEHYDROGENASES/REDUCTASES FAMILY MEMBER"/>
    <property type="match status" value="1"/>
</dbReference>
<dbReference type="InterPro" id="IPR020904">
    <property type="entry name" value="Sc_DH/Rdtase_CS"/>
</dbReference>
<evidence type="ECO:0000256" key="1">
    <source>
        <dbReference type="ARBA" id="ARBA00006484"/>
    </source>
</evidence>
<dbReference type="NCBIfam" id="NF005559">
    <property type="entry name" value="PRK07231.1"/>
    <property type="match status" value="1"/>
</dbReference>
<reference evidence="3 4" key="1">
    <citation type="submission" date="2019-07" db="EMBL/GenBank/DDBJ databases">
        <title>Genomic Encyclopedia of Archaeal and Bacterial Type Strains, Phase II (KMG-II): from individual species to whole genera.</title>
        <authorList>
            <person name="Goeker M."/>
        </authorList>
    </citation>
    <scope>NUCLEOTIDE SEQUENCE [LARGE SCALE GENOMIC DNA]</scope>
    <source>
        <strain evidence="3 4">ATCC BAA-1139</strain>
    </source>
</reference>
<dbReference type="Pfam" id="PF13561">
    <property type="entry name" value="adh_short_C2"/>
    <property type="match status" value="1"/>
</dbReference>
<evidence type="ECO:0000256" key="2">
    <source>
        <dbReference type="ARBA" id="ARBA00023002"/>
    </source>
</evidence>
<accession>A0A562V7Y6</accession>
<dbReference type="RefSeq" id="WP_145025324.1">
    <property type="nucleotide sequence ID" value="NZ_VLLN01000032.1"/>
</dbReference>
<keyword evidence="4" id="KW-1185">Reference proteome</keyword>
<keyword evidence="2" id="KW-0560">Oxidoreductase</keyword>
<dbReference type="PRINTS" id="PR00081">
    <property type="entry name" value="GDHRDH"/>
</dbReference>
<evidence type="ECO:0000313" key="4">
    <source>
        <dbReference type="Proteomes" id="UP000319449"/>
    </source>
</evidence>
<dbReference type="GO" id="GO:0016616">
    <property type="term" value="F:oxidoreductase activity, acting on the CH-OH group of donors, NAD or NADP as acceptor"/>
    <property type="evidence" value="ECO:0007669"/>
    <property type="project" value="TreeGrafter"/>
</dbReference>
<dbReference type="AlphaFoldDB" id="A0A562V7Y6"/>
<dbReference type="InterPro" id="IPR036291">
    <property type="entry name" value="NAD(P)-bd_dom_sf"/>
</dbReference>
<dbReference type="GO" id="GO:0030497">
    <property type="term" value="P:fatty acid elongation"/>
    <property type="evidence" value="ECO:0007669"/>
    <property type="project" value="TreeGrafter"/>
</dbReference>
<name>A0A562V7Y6_9BACT</name>
<comment type="similarity">
    <text evidence="1">Belongs to the short-chain dehydrogenases/reductases (SDR) family.</text>
</comment>
<dbReference type="PROSITE" id="PS00061">
    <property type="entry name" value="ADH_SHORT"/>
    <property type="match status" value="1"/>
</dbReference>
<proteinExistence type="inferred from homology"/>
<dbReference type="Gene3D" id="3.40.50.720">
    <property type="entry name" value="NAD(P)-binding Rossmann-like Domain"/>
    <property type="match status" value="1"/>
</dbReference>
<evidence type="ECO:0000313" key="3">
    <source>
        <dbReference type="EMBL" id="TWJ14015.1"/>
    </source>
</evidence>
<dbReference type="PANTHER" id="PTHR42760:SF129">
    <property type="entry name" value="OXIDOREDUCTASE"/>
    <property type="match status" value="1"/>
</dbReference>
<dbReference type="EMBL" id="VLLN01000032">
    <property type="protein sequence ID" value="TWJ14015.1"/>
    <property type="molecule type" value="Genomic_DNA"/>
</dbReference>